<gene>
    <name evidence="1" type="ORF">L6164_028401</name>
</gene>
<organism evidence="1 2">
    <name type="scientific">Bauhinia variegata</name>
    <name type="common">Purple orchid tree</name>
    <name type="synonym">Phanera variegata</name>
    <dbReference type="NCBI Taxonomy" id="167791"/>
    <lineage>
        <taxon>Eukaryota</taxon>
        <taxon>Viridiplantae</taxon>
        <taxon>Streptophyta</taxon>
        <taxon>Embryophyta</taxon>
        <taxon>Tracheophyta</taxon>
        <taxon>Spermatophyta</taxon>
        <taxon>Magnoliopsida</taxon>
        <taxon>eudicotyledons</taxon>
        <taxon>Gunneridae</taxon>
        <taxon>Pentapetalae</taxon>
        <taxon>rosids</taxon>
        <taxon>fabids</taxon>
        <taxon>Fabales</taxon>
        <taxon>Fabaceae</taxon>
        <taxon>Cercidoideae</taxon>
        <taxon>Cercideae</taxon>
        <taxon>Bauhiniinae</taxon>
        <taxon>Bauhinia</taxon>
    </lineage>
</organism>
<keyword evidence="2" id="KW-1185">Reference proteome</keyword>
<comment type="caution">
    <text evidence="1">The sequence shown here is derived from an EMBL/GenBank/DDBJ whole genome shotgun (WGS) entry which is preliminary data.</text>
</comment>
<name>A0ACB9L616_BAUVA</name>
<protein>
    <submittedName>
        <fullName evidence="1">Uncharacterized protein</fullName>
    </submittedName>
</protein>
<dbReference type="Proteomes" id="UP000828941">
    <property type="component" value="Chromosome 12"/>
</dbReference>
<accession>A0ACB9L616</accession>
<sequence>MKLLKSAFQQHGILLEDGAKPMRESQRRLNPLILDVVKKEVTVLIQVGIIYPIFDSKRVKGAHRLQEIETRPLEKYHYHLLFIDQTLELLAIKSDYCFYDGYTGYFQIHIAPKDQEKNSFICPFATYAYSKMPCEKLLCDASNYVLLVDLAQRNRKFPHVIFYASQTLDAAQANHTTTEKKLLATMFASNKFRSS</sequence>
<dbReference type="EMBL" id="CM039437">
    <property type="protein sequence ID" value="KAI4305010.1"/>
    <property type="molecule type" value="Genomic_DNA"/>
</dbReference>
<evidence type="ECO:0000313" key="1">
    <source>
        <dbReference type="EMBL" id="KAI4305010.1"/>
    </source>
</evidence>
<proteinExistence type="predicted"/>
<evidence type="ECO:0000313" key="2">
    <source>
        <dbReference type="Proteomes" id="UP000828941"/>
    </source>
</evidence>
<reference evidence="1 2" key="1">
    <citation type="journal article" date="2022" name="DNA Res.">
        <title>Chromosomal-level genome assembly of the orchid tree Bauhinia variegata (Leguminosae; Cercidoideae) supports the allotetraploid origin hypothesis of Bauhinia.</title>
        <authorList>
            <person name="Zhong Y."/>
            <person name="Chen Y."/>
            <person name="Zheng D."/>
            <person name="Pang J."/>
            <person name="Liu Y."/>
            <person name="Luo S."/>
            <person name="Meng S."/>
            <person name="Qian L."/>
            <person name="Wei D."/>
            <person name="Dai S."/>
            <person name="Zhou R."/>
        </authorList>
    </citation>
    <scope>NUCLEOTIDE SEQUENCE [LARGE SCALE GENOMIC DNA]</scope>
    <source>
        <strain evidence="1">BV-YZ2020</strain>
    </source>
</reference>